<keyword evidence="3" id="KW-1185">Reference proteome</keyword>
<dbReference type="EMBL" id="BOML01000010">
    <property type="protein sequence ID" value="GID99790.1"/>
    <property type="molecule type" value="Genomic_DNA"/>
</dbReference>
<organism evidence="2 3">
    <name type="scientific">Paractinoplanes durhamensis</name>
    <dbReference type="NCBI Taxonomy" id="113563"/>
    <lineage>
        <taxon>Bacteria</taxon>
        <taxon>Bacillati</taxon>
        <taxon>Actinomycetota</taxon>
        <taxon>Actinomycetes</taxon>
        <taxon>Micromonosporales</taxon>
        <taxon>Micromonosporaceae</taxon>
        <taxon>Paractinoplanes</taxon>
    </lineage>
</organism>
<gene>
    <name evidence="2" type="ORF">Adu01nite_11410</name>
</gene>
<protein>
    <submittedName>
        <fullName evidence="2">Uncharacterized protein</fullName>
    </submittedName>
</protein>
<reference evidence="2 3" key="1">
    <citation type="submission" date="2021-01" db="EMBL/GenBank/DDBJ databases">
        <title>Whole genome shotgun sequence of Actinoplanes durhamensis NBRC 14914.</title>
        <authorList>
            <person name="Komaki H."/>
            <person name="Tamura T."/>
        </authorList>
    </citation>
    <scope>NUCLEOTIDE SEQUENCE [LARGE SCALE GENOMIC DNA]</scope>
    <source>
        <strain evidence="2 3">NBRC 14914</strain>
    </source>
</reference>
<dbReference type="Proteomes" id="UP000637628">
    <property type="component" value="Unassembled WGS sequence"/>
</dbReference>
<dbReference type="RefSeq" id="WP_203725446.1">
    <property type="nucleotide sequence ID" value="NZ_BAAATX010000032.1"/>
</dbReference>
<evidence type="ECO:0000313" key="2">
    <source>
        <dbReference type="EMBL" id="GID99790.1"/>
    </source>
</evidence>
<feature type="coiled-coil region" evidence="1">
    <location>
        <begin position="77"/>
        <end position="119"/>
    </location>
</feature>
<name>A0ABQ3YQD4_9ACTN</name>
<evidence type="ECO:0000313" key="3">
    <source>
        <dbReference type="Proteomes" id="UP000637628"/>
    </source>
</evidence>
<comment type="caution">
    <text evidence="2">The sequence shown here is derived from an EMBL/GenBank/DDBJ whole genome shotgun (WGS) entry which is preliminary data.</text>
</comment>
<dbReference type="CDD" id="cd06503">
    <property type="entry name" value="ATP-synt_Fo_b"/>
    <property type="match status" value="1"/>
</dbReference>
<evidence type="ECO:0000256" key="1">
    <source>
        <dbReference type="SAM" id="Coils"/>
    </source>
</evidence>
<accession>A0ABQ3YQD4</accession>
<proteinExistence type="predicted"/>
<sequence length="235" mass="25654">MSDNQTAQRIKVTRHHSVIGSASVVVPVMTVQEAVREAVRATPPDLPPDEALQVLALAQRTAENHIAAANRHAQTVRAEAQTSAEQIRAEAHSYTEKAHAEADRLLDEARAAVEQLKRDAGARADEIRSQAASALDDARAEADRIVAEGRDRAQESDLRAQQRYEDAVGSLAIKREALQKQIETLVVFDADYRQRLTSFMHTQLRVLWGERPEAAGEQGVPVHLPGGPVGSADEV</sequence>
<keyword evidence="1" id="KW-0175">Coiled coil</keyword>